<dbReference type="PANTHER" id="PTHR46925">
    <property type="entry name" value="G-PROTEIN COUPLED RECEPTOR TKR-1-RELATED"/>
    <property type="match status" value="1"/>
</dbReference>
<evidence type="ECO:0000256" key="3">
    <source>
        <dbReference type="ARBA" id="ARBA00023040"/>
    </source>
</evidence>
<dbReference type="Proteomes" id="UP001152798">
    <property type="component" value="Chromosome 5"/>
</dbReference>
<gene>
    <name evidence="7" type="ORF">NEZAVI_LOCUS11100</name>
</gene>
<dbReference type="Gene3D" id="1.20.1070.10">
    <property type="entry name" value="Rhodopsin 7-helix transmembrane proteins"/>
    <property type="match status" value="1"/>
</dbReference>
<evidence type="ECO:0000313" key="7">
    <source>
        <dbReference type="EMBL" id="CAH1402232.1"/>
    </source>
</evidence>
<evidence type="ECO:0000256" key="2">
    <source>
        <dbReference type="ARBA" id="ARBA00022475"/>
    </source>
</evidence>
<evidence type="ECO:0000256" key="6">
    <source>
        <dbReference type="SAM" id="Phobius"/>
    </source>
</evidence>
<dbReference type="GO" id="GO:0005886">
    <property type="term" value="C:plasma membrane"/>
    <property type="evidence" value="ECO:0007669"/>
    <property type="project" value="UniProtKB-SubCell"/>
</dbReference>
<dbReference type="SUPFAM" id="SSF81321">
    <property type="entry name" value="Family A G protein-coupled receptor-like"/>
    <property type="match status" value="1"/>
</dbReference>
<dbReference type="AlphaFoldDB" id="A0A9P0HI69"/>
<dbReference type="EMBL" id="OV725081">
    <property type="protein sequence ID" value="CAH1402232.1"/>
    <property type="molecule type" value="Genomic_DNA"/>
</dbReference>
<accession>A0A9P0HI69</accession>
<keyword evidence="8" id="KW-1185">Reference proteome</keyword>
<keyword evidence="6" id="KW-0472">Membrane</keyword>
<evidence type="ECO:0000256" key="1">
    <source>
        <dbReference type="ARBA" id="ARBA00004651"/>
    </source>
</evidence>
<feature type="transmembrane region" description="Helical" evidence="6">
    <location>
        <begin position="42"/>
        <end position="63"/>
    </location>
</feature>
<organism evidence="7 8">
    <name type="scientific">Nezara viridula</name>
    <name type="common">Southern green stink bug</name>
    <name type="synonym">Cimex viridulus</name>
    <dbReference type="NCBI Taxonomy" id="85310"/>
    <lineage>
        <taxon>Eukaryota</taxon>
        <taxon>Metazoa</taxon>
        <taxon>Ecdysozoa</taxon>
        <taxon>Arthropoda</taxon>
        <taxon>Hexapoda</taxon>
        <taxon>Insecta</taxon>
        <taxon>Pterygota</taxon>
        <taxon>Neoptera</taxon>
        <taxon>Paraneoptera</taxon>
        <taxon>Hemiptera</taxon>
        <taxon>Heteroptera</taxon>
        <taxon>Panheteroptera</taxon>
        <taxon>Pentatomomorpha</taxon>
        <taxon>Pentatomoidea</taxon>
        <taxon>Pentatomidae</taxon>
        <taxon>Pentatominae</taxon>
        <taxon>Nezara</taxon>
    </lineage>
</organism>
<name>A0A9P0HI69_NEZVI</name>
<keyword evidence="5" id="KW-0807">Transducer</keyword>
<evidence type="ECO:0000313" key="8">
    <source>
        <dbReference type="Proteomes" id="UP001152798"/>
    </source>
</evidence>
<reference evidence="7" key="1">
    <citation type="submission" date="2022-01" db="EMBL/GenBank/DDBJ databases">
        <authorList>
            <person name="King R."/>
        </authorList>
    </citation>
    <scope>NUCLEOTIDE SEQUENCE</scope>
</reference>
<keyword evidence="4" id="KW-0675">Receptor</keyword>
<protein>
    <recommendedName>
        <fullName evidence="9">Neuropeptide</fullName>
    </recommendedName>
</protein>
<dbReference type="GO" id="GO:0004995">
    <property type="term" value="F:tachykinin receptor activity"/>
    <property type="evidence" value="ECO:0007669"/>
    <property type="project" value="InterPro"/>
</dbReference>
<dbReference type="InterPro" id="IPR001681">
    <property type="entry name" value="Neurokn_rcpt"/>
</dbReference>
<keyword evidence="2" id="KW-1003">Cell membrane</keyword>
<sequence>MPPINASKQGRRHLQAESSELAELIFDYCDNMNMPPELYESYRTTLVLLQYFLPLIVISYAYARVALTLWGSTAPGNAQSDRDSNIMRNKKKVLKVS</sequence>
<dbReference type="OrthoDB" id="9445642at2759"/>
<evidence type="ECO:0000256" key="4">
    <source>
        <dbReference type="ARBA" id="ARBA00023170"/>
    </source>
</evidence>
<evidence type="ECO:0000256" key="5">
    <source>
        <dbReference type="ARBA" id="ARBA00023224"/>
    </source>
</evidence>
<keyword evidence="3" id="KW-0297">G-protein coupled receptor</keyword>
<comment type="subcellular location">
    <subcellularLocation>
        <location evidence="1">Cell membrane</location>
        <topology evidence="1">Multi-pass membrane protein</topology>
    </subcellularLocation>
</comment>
<keyword evidence="6" id="KW-1133">Transmembrane helix</keyword>
<evidence type="ECO:0008006" key="9">
    <source>
        <dbReference type="Google" id="ProtNLM"/>
    </source>
</evidence>
<proteinExistence type="predicted"/>
<keyword evidence="6" id="KW-0812">Transmembrane</keyword>
<dbReference type="PANTHER" id="PTHR46925:SF2">
    <property type="entry name" value="G-PROTEIN COUPLED RECEPTOR TKR-1-RELATED"/>
    <property type="match status" value="1"/>
</dbReference>